<gene>
    <name evidence="2" type="ORF">N7460_007981</name>
</gene>
<sequence>MMRLLSLLVWLAFAISATALITDGSDGQVLETNTSSIVKRSGRPVCGPNLAPENTSKRSVGFIYFDRNVTALSKRMVLPGDSMAAFYVSQLPLVTKKLIPRDKASVSQYLSNAWPAQWSRLRAGLQWSTGTDGLSGCTTLYIISRTGVYAAHYFENVSFEPDPFWRTGDHTTNDQLFQYTVIDVLRNGGRYHPRLNAARIEDDTIRAYLIYPAQTSKESADDVGYSVRNEQIRTTVGEIVPTLQDGSRWTNIPYQATDSQALLFDPEKTLGKNLFKYDPAHDFGGGQKKHLAALWVEDERVHWDYW</sequence>
<dbReference type="Proteomes" id="UP001219568">
    <property type="component" value="Unassembled WGS sequence"/>
</dbReference>
<comment type="caution">
    <text evidence="2">The sequence shown here is derived from an EMBL/GenBank/DDBJ whole genome shotgun (WGS) entry which is preliminary data.</text>
</comment>
<accession>A0AAD6N717</accession>
<keyword evidence="1" id="KW-0732">Signal</keyword>
<keyword evidence="3" id="KW-1185">Reference proteome</keyword>
<name>A0AAD6N717_PENCN</name>
<proteinExistence type="predicted"/>
<evidence type="ECO:0000256" key="1">
    <source>
        <dbReference type="SAM" id="SignalP"/>
    </source>
</evidence>
<evidence type="ECO:0000313" key="2">
    <source>
        <dbReference type="EMBL" id="KAJ6038210.1"/>
    </source>
</evidence>
<reference evidence="2" key="1">
    <citation type="journal article" date="2023" name="IMA Fungus">
        <title>Comparative genomic study of the Penicillium genus elucidates a diverse pangenome and 15 lateral gene transfer events.</title>
        <authorList>
            <person name="Petersen C."/>
            <person name="Sorensen T."/>
            <person name="Nielsen M.R."/>
            <person name="Sondergaard T.E."/>
            <person name="Sorensen J.L."/>
            <person name="Fitzpatrick D.A."/>
            <person name="Frisvad J.C."/>
            <person name="Nielsen K.L."/>
        </authorList>
    </citation>
    <scope>NUCLEOTIDE SEQUENCE</scope>
    <source>
        <strain evidence="2">IBT 15450</strain>
    </source>
</reference>
<organism evidence="2 3">
    <name type="scientific">Penicillium canescens</name>
    <dbReference type="NCBI Taxonomy" id="5083"/>
    <lineage>
        <taxon>Eukaryota</taxon>
        <taxon>Fungi</taxon>
        <taxon>Dikarya</taxon>
        <taxon>Ascomycota</taxon>
        <taxon>Pezizomycotina</taxon>
        <taxon>Eurotiomycetes</taxon>
        <taxon>Eurotiomycetidae</taxon>
        <taxon>Eurotiales</taxon>
        <taxon>Aspergillaceae</taxon>
        <taxon>Penicillium</taxon>
    </lineage>
</organism>
<dbReference type="AlphaFoldDB" id="A0AAD6N717"/>
<evidence type="ECO:0000313" key="3">
    <source>
        <dbReference type="Proteomes" id="UP001219568"/>
    </source>
</evidence>
<dbReference type="EMBL" id="JAQJZL010000009">
    <property type="protein sequence ID" value="KAJ6038210.1"/>
    <property type="molecule type" value="Genomic_DNA"/>
</dbReference>
<protein>
    <submittedName>
        <fullName evidence="2">Uncharacterized protein</fullName>
    </submittedName>
</protein>
<feature type="signal peptide" evidence="1">
    <location>
        <begin position="1"/>
        <end position="19"/>
    </location>
</feature>
<feature type="chain" id="PRO_5042117028" evidence="1">
    <location>
        <begin position="20"/>
        <end position="306"/>
    </location>
</feature>
<reference evidence="2" key="2">
    <citation type="submission" date="2023-01" db="EMBL/GenBank/DDBJ databases">
        <authorList>
            <person name="Petersen C."/>
        </authorList>
    </citation>
    <scope>NUCLEOTIDE SEQUENCE</scope>
    <source>
        <strain evidence="2">IBT 15450</strain>
    </source>
</reference>